<name>A0AAC8W6F3_9PROT</name>
<dbReference type="Proteomes" id="UP000069935">
    <property type="component" value="Chromosome 8"/>
</dbReference>
<dbReference type="KEGG" id="ati:AL072_32730"/>
<keyword evidence="2" id="KW-1185">Reference proteome</keyword>
<dbReference type="AlphaFoldDB" id="A0AAC8W6F3"/>
<evidence type="ECO:0000313" key="1">
    <source>
        <dbReference type="EMBL" id="ALG75711.1"/>
    </source>
</evidence>
<accession>A0AAC8W6F3</accession>
<reference evidence="2" key="1">
    <citation type="submission" date="2015-08" db="EMBL/GenBank/DDBJ databases">
        <title>Complete Genome Sequence of Azospirillum thiophilum BV-S.</title>
        <authorList>
            <person name="Fomenkov A."/>
            <person name="Vincze T."/>
            <person name="Grabovich M."/>
            <person name="Dubinina G."/>
            <person name="Orlova M."/>
            <person name="Belousova E."/>
            <person name="Roberts R.J."/>
        </authorList>
    </citation>
    <scope>NUCLEOTIDE SEQUENCE [LARGE SCALE GENOMIC DNA]</scope>
    <source>
        <strain evidence="2">BV-S</strain>
    </source>
</reference>
<dbReference type="EMBL" id="CP012408">
    <property type="protein sequence ID" value="ALG75711.1"/>
    <property type="molecule type" value="Genomic_DNA"/>
</dbReference>
<protein>
    <submittedName>
        <fullName evidence="1">Uncharacterized protein</fullName>
    </submittedName>
</protein>
<gene>
    <name evidence="1" type="ORF">AL072_32730</name>
</gene>
<proteinExistence type="predicted"/>
<evidence type="ECO:0000313" key="2">
    <source>
        <dbReference type="Proteomes" id="UP000069935"/>
    </source>
</evidence>
<organism evidence="1 2">
    <name type="scientific">Azospirillum thiophilum</name>
    <dbReference type="NCBI Taxonomy" id="528244"/>
    <lineage>
        <taxon>Bacteria</taxon>
        <taxon>Pseudomonadati</taxon>
        <taxon>Pseudomonadota</taxon>
        <taxon>Alphaproteobacteria</taxon>
        <taxon>Rhodospirillales</taxon>
        <taxon>Azospirillaceae</taxon>
        <taxon>Azospirillum</taxon>
    </lineage>
</organism>
<sequence>MILIQMALVPFGDVIAGEHPLVTGAISSAVGNDGQPAHAYRITVLNAAGPGHVVSGTVSKTASGHRNPLHLLAAVAADVDLQVLGSNYAATMLDLPADDPRRLMDRRLKTNDRADTAIAAIRSLAAAGEDGRAALERIEAALVVARAGAAGQREAEGLLTDPDIIDAIADGLPVPGTPGIDYEIRRFVDDDGAVVSVAGGGSFLAERGRYADPAAKREQILSDHDRGLKRR</sequence>
<dbReference type="RefSeq" id="WP_045586327.1">
    <property type="nucleotide sequence ID" value="NZ_CP012408.1"/>
</dbReference>
<reference evidence="1 2" key="2">
    <citation type="journal article" date="2016" name="Genome Announc.">
        <title>Complete Genome Sequence of a Strain of Azospirillum thiophilum Isolated from a Sulfide Spring.</title>
        <authorList>
            <person name="Fomenkov A."/>
            <person name="Vincze T."/>
            <person name="Grabovich M."/>
            <person name="Anton B.P."/>
            <person name="Dubinina G."/>
            <person name="Orlova M."/>
            <person name="Belousova E."/>
            <person name="Roberts R.J."/>
        </authorList>
    </citation>
    <scope>NUCLEOTIDE SEQUENCE [LARGE SCALE GENOMIC DNA]</scope>
    <source>
        <strain evidence="1 2">BV-S</strain>
    </source>
</reference>